<dbReference type="PANTHER" id="PTHR43308">
    <property type="entry name" value="OUTER MEMBRANE PROTEIN ALPHA-RELATED"/>
    <property type="match status" value="1"/>
</dbReference>
<evidence type="ECO:0000259" key="4">
    <source>
        <dbReference type="PROSITE" id="PS51272"/>
    </source>
</evidence>
<feature type="domain" description="SLH" evidence="4">
    <location>
        <begin position="86"/>
        <end position="149"/>
    </location>
</feature>
<dbReference type="EMBL" id="JADIMX010000033">
    <property type="protein sequence ID" value="MBO8434016.1"/>
    <property type="molecule type" value="Genomic_DNA"/>
</dbReference>
<dbReference type="Proteomes" id="UP000823611">
    <property type="component" value="Unassembled WGS sequence"/>
</dbReference>
<gene>
    <name evidence="5" type="ORF">IAC55_01675</name>
</gene>
<accession>A0A9D9H2I7</accession>
<evidence type="ECO:0000256" key="3">
    <source>
        <dbReference type="SAM" id="SignalP"/>
    </source>
</evidence>
<feature type="signal peptide" evidence="3">
    <location>
        <begin position="1"/>
        <end position="30"/>
    </location>
</feature>
<dbReference type="PROSITE" id="PS51272">
    <property type="entry name" value="SLH"/>
    <property type="match status" value="3"/>
</dbReference>
<proteinExistence type="predicted"/>
<evidence type="ECO:0000313" key="5">
    <source>
        <dbReference type="EMBL" id="MBO8434016.1"/>
    </source>
</evidence>
<reference evidence="5" key="2">
    <citation type="journal article" date="2021" name="PeerJ">
        <title>Extensive microbial diversity within the chicken gut microbiome revealed by metagenomics and culture.</title>
        <authorList>
            <person name="Gilroy R."/>
            <person name="Ravi A."/>
            <person name="Getino M."/>
            <person name="Pursley I."/>
            <person name="Horton D.L."/>
            <person name="Alikhan N.F."/>
            <person name="Baker D."/>
            <person name="Gharbi K."/>
            <person name="Hall N."/>
            <person name="Watson M."/>
            <person name="Adriaenssens E.M."/>
            <person name="Foster-Nyarko E."/>
            <person name="Jarju S."/>
            <person name="Secka A."/>
            <person name="Antonio M."/>
            <person name="Oren A."/>
            <person name="Chaudhuri R.R."/>
            <person name="La Ragione R."/>
            <person name="Hildebrand F."/>
            <person name="Pallen M.J."/>
        </authorList>
    </citation>
    <scope>NUCLEOTIDE SEQUENCE</scope>
    <source>
        <strain evidence="5">F6-4510</strain>
    </source>
</reference>
<dbReference type="PANTHER" id="PTHR43308:SF5">
    <property type="entry name" value="S-LAYER PROTEIN _ PEPTIDOGLYCAN ENDO-BETA-N-ACETYLGLUCOSAMINIDASE"/>
    <property type="match status" value="1"/>
</dbReference>
<evidence type="ECO:0000256" key="2">
    <source>
        <dbReference type="SAM" id="MobiDB-lite"/>
    </source>
</evidence>
<name>A0A9D9H2I7_9FIRM</name>
<keyword evidence="3" id="KW-0732">Signal</keyword>
<feature type="domain" description="SLH" evidence="4">
    <location>
        <begin position="150"/>
        <end position="209"/>
    </location>
</feature>
<dbReference type="Pfam" id="PF00395">
    <property type="entry name" value="SLH"/>
    <property type="match status" value="3"/>
</dbReference>
<reference evidence="5" key="1">
    <citation type="submission" date="2020-10" db="EMBL/GenBank/DDBJ databases">
        <authorList>
            <person name="Gilroy R."/>
        </authorList>
    </citation>
    <scope>NUCLEOTIDE SEQUENCE</scope>
    <source>
        <strain evidence="5">F6-4510</strain>
    </source>
</reference>
<dbReference type="InterPro" id="IPR051465">
    <property type="entry name" value="Cell_Envelope_Struct_Comp"/>
</dbReference>
<feature type="chain" id="PRO_5039031058" evidence="3">
    <location>
        <begin position="31"/>
        <end position="985"/>
    </location>
</feature>
<feature type="region of interest" description="Disordered" evidence="2">
    <location>
        <begin position="413"/>
        <end position="440"/>
    </location>
</feature>
<evidence type="ECO:0000313" key="6">
    <source>
        <dbReference type="Proteomes" id="UP000823611"/>
    </source>
</evidence>
<comment type="caution">
    <text evidence="5">The sequence shown here is derived from an EMBL/GenBank/DDBJ whole genome shotgun (WGS) entry which is preliminary data.</text>
</comment>
<feature type="domain" description="SLH" evidence="4">
    <location>
        <begin position="27"/>
        <end position="85"/>
    </location>
</feature>
<evidence type="ECO:0000256" key="1">
    <source>
        <dbReference type="ARBA" id="ARBA00022737"/>
    </source>
</evidence>
<protein>
    <submittedName>
        <fullName evidence="5">S-layer homology domain-containing protein</fullName>
    </submittedName>
</protein>
<organism evidence="5 6">
    <name type="scientific">Candidatus Fimicola merdigallinarum</name>
    <dbReference type="NCBI Taxonomy" id="2840819"/>
    <lineage>
        <taxon>Bacteria</taxon>
        <taxon>Bacillati</taxon>
        <taxon>Bacillota</taxon>
        <taxon>Clostridia</taxon>
        <taxon>Lachnospirales</taxon>
        <taxon>Lachnospiraceae</taxon>
        <taxon>Lachnospiraceae incertae sedis</taxon>
        <taxon>Candidatus Fimicola</taxon>
    </lineage>
</organism>
<dbReference type="AlphaFoldDB" id="A0A9D9H2I7"/>
<sequence>MSRKVTKKKAISMALAAALTLSSITVPAFAAASDINGHWAEKTITAWQEKGLISGYEDGSFKPDRQVTRAEFVVIMNNALGLTEEGEVSFSDVKAENWFYKAVSIAVEAGYVNGYEDGTFKPNATITRAEAAVMIAQAKGLKADESGADKFSDEVPAWAKGYVGAVVNAGYMSGYPDGTFGATKSITRAEAVSSLDRVIGGTTSDDVVTDKDLVVDTANQVVEGETVEGNLIISEDLGSGSATIKDTVVEGDLIIKGGANAITLDNVTVKGKTIIEKDGVRVELKNGTTLDNVELKEVATIAGDGEIGTLTVAEDLGTTDAAIVRVPAEKINVNEKANLQVEANVEELTVAEDAAGSKVTVLDDVTVDTVVADGKVALAGQGTIKRLEVNADDVTISNNLDVKDMVVASGVEKPVQGNTSSSGGGGSSHRPNKPGTSTEDKVVAKVDVTASATTIKAGEKVELTAKVANKAGTALTAADVKSANWTVEDATGAKVEGATATVDSEDKLKATLEVTDKVVADTELTVKLVADGVEDIAKVTVKAKGGQEVATATGTLTSNENALKITLPDGEKFAADTTANDFEAVKVAGGYKLEIKQVLLSNKTKTRAAINKEGYDTATLVFAKVPENTAVEVTVLNTALVSESTTPIEKDKLATAPVKPTQEDVSVKVANKEGTQFDTIKLKITNEGAFASDVTSASDVVKVSGGSAAIADGGLTLEGGVLTIKLTAPVSEAVTVSLKDTAFNTEADIVTAEYVTATTSDSSKITEVSLSGLVAPVEGAAADTDVVVAEGANYTASAVTWSPEVSDAFAVGTAYTATITLTANEGLAFTADTAVSVYNETAGDLEGATVKAKVTQTTRANDTLTVTVTFPELTETQKDVTDIEVTGIENTHNKLVLTAGQSGKFKTEINDSNISDYVEITSASNTGWDLGSVASVSVSEGELTIVFNAVSASSDSDTINITVKAGAFTSDAIVTSVTGATSAKA</sequence>
<keyword evidence="1" id="KW-0677">Repeat</keyword>
<dbReference type="InterPro" id="IPR001119">
    <property type="entry name" value="SLH_dom"/>
</dbReference>